<name>A0AAD5SEB3_9FUNG</name>
<sequence length="470" mass="53028">MTTSSTSEPLPTELLALLEAASIHSSNTISDLDAVNTLSYLARTESLPRLNGLVLCVWNEASSIIEDQKYSILWRLYGSRLAQDESRAPELAKELARISNFATRSVRPTTLNDLLRCLVKPISIPSIFANDVEKVNDQKLKRQMLDFRQSLHDRSRLLASVMKCHVDSGETAKDGITYDLTINCASILGDDRERWASSDTQSEAQTLLASLVSILPRPINSIQQLVTKHLLRILNEEIRPHFQHPRAAYAQHRERKESTKELNFQDQAWKMDRLDCVEILTWSLLQVKHPNFGPIQHLIFPPLLTLLDDWEPEYKQRGVQILRHVVVENSAPADVRRTGLGELFFECLSRTLTYQSHPPLVRLTLETIIPLISVIEIKETEAWYGKLEQLLEDGILRALVLAVGGKVEVLRIYLKGVGEVMGLLGVVGVKYLKPTLGSACEVLEMHQGDVETQVVAAEMVHSIIKVCWPR</sequence>
<proteinExistence type="inferred from homology"/>
<evidence type="ECO:0000313" key="3">
    <source>
        <dbReference type="Proteomes" id="UP001212841"/>
    </source>
</evidence>
<accession>A0AAD5SEB3</accession>
<dbReference type="PANTHER" id="PTHR32226:SF2">
    <property type="entry name" value="TELO2-INTERACTING PROTEIN 2"/>
    <property type="match status" value="1"/>
</dbReference>
<protein>
    <submittedName>
        <fullName evidence="2">Uncharacterized protein</fullName>
    </submittedName>
</protein>
<organism evidence="2 3">
    <name type="scientific">Rhizophlyctis rosea</name>
    <dbReference type="NCBI Taxonomy" id="64517"/>
    <lineage>
        <taxon>Eukaryota</taxon>
        <taxon>Fungi</taxon>
        <taxon>Fungi incertae sedis</taxon>
        <taxon>Chytridiomycota</taxon>
        <taxon>Chytridiomycota incertae sedis</taxon>
        <taxon>Chytridiomycetes</taxon>
        <taxon>Rhizophlyctidales</taxon>
        <taxon>Rhizophlyctidaceae</taxon>
        <taxon>Rhizophlyctis</taxon>
    </lineage>
</organism>
<dbReference type="InterPro" id="IPR016024">
    <property type="entry name" value="ARM-type_fold"/>
</dbReference>
<dbReference type="Pfam" id="PF10521">
    <property type="entry name" value="Tti2"/>
    <property type="match status" value="1"/>
</dbReference>
<dbReference type="AlphaFoldDB" id="A0AAD5SEB3"/>
<reference evidence="2" key="1">
    <citation type="submission" date="2020-05" db="EMBL/GenBank/DDBJ databases">
        <title>Phylogenomic resolution of chytrid fungi.</title>
        <authorList>
            <person name="Stajich J.E."/>
            <person name="Amses K."/>
            <person name="Simmons R."/>
            <person name="Seto K."/>
            <person name="Myers J."/>
            <person name="Bonds A."/>
            <person name="Quandt C.A."/>
            <person name="Barry K."/>
            <person name="Liu P."/>
            <person name="Grigoriev I."/>
            <person name="Longcore J.E."/>
            <person name="James T.Y."/>
        </authorList>
    </citation>
    <scope>NUCLEOTIDE SEQUENCE</scope>
    <source>
        <strain evidence="2">JEL0318</strain>
    </source>
</reference>
<comment type="similarity">
    <text evidence="1">Belongs to the TTI2 family.</text>
</comment>
<dbReference type="SUPFAM" id="SSF48371">
    <property type="entry name" value="ARM repeat"/>
    <property type="match status" value="1"/>
</dbReference>
<dbReference type="InterPro" id="IPR018870">
    <property type="entry name" value="Tti2"/>
</dbReference>
<dbReference type="GO" id="GO:0110078">
    <property type="term" value="C:TTT Hsp90 cochaperone complex"/>
    <property type="evidence" value="ECO:0007669"/>
    <property type="project" value="InterPro"/>
</dbReference>
<gene>
    <name evidence="2" type="ORF">HK097_005496</name>
</gene>
<dbReference type="GO" id="GO:0005829">
    <property type="term" value="C:cytosol"/>
    <property type="evidence" value="ECO:0007669"/>
    <property type="project" value="TreeGrafter"/>
</dbReference>
<keyword evidence="3" id="KW-1185">Reference proteome</keyword>
<dbReference type="PANTHER" id="PTHR32226">
    <property type="entry name" value="TELO2-INTERACTING PROTEIN 2"/>
    <property type="match status" value="1"/>
</dbReference>
<dbReference type="Proteomes" id="UP001212841">
    <property type="component" value="Unassembled WGS sequence"/>
</dbReference>
<dbReference type="EMBL" id="JADGJD010000258">
    <property type="protein sequence ID" value="KAJ3052875.1"/>
    <property type="molecule type" value="Genomic_DNA"/>
</dbReference>
<dbReference type="GO" id="GO:0005634">
    <property type="term" value="C:nucleus"/>
    <property type="evidence" value="ECO:0007669"/>
    <property type="project" value="TreeGrafter"/>
</dbReference>
<evidence type="ECO:0000313" key="2">
    <source>
        <dbReference type="EMBL" id="KAJ3052875.1"/>
    </source>
</evidence>
<evidence type="ECO:0000256" key="1">
    <source>
        <dbReference type="ARBA" id="ARBA00034736"/>
    </source>
</evidence>
<comment type="caution">
    <text evidence="2">The sequence shown here is derived from an EMBL/GenBank/DDBJ whole genome shotgun (WGS) entry which is preliminary data.</text>
</comment>